<sequence>MNGLTKSASSSVAAALLLAGCGGSDGGKTANVSFYVSDAPVDSVQSVSVGFTQVELVDNEGNSVFLDVVPSTGVDYQKIDLLDYQGTDSVLMVSTQPVPVGSYKELILHVTNENGVNYVIDENGQQPLKQPSNKLKLGSFDVTSEAVQLYTIEFDLRQSLVMRGNLGSNNGYILKPHGVSIVSNASAVSISGNVDDNLLTGDESCTADSQAFIYLYEGEGHDSANLIDLVDEDDPEFDSQNPVPENAVKPIASAGLDENNNYAFGFLNAGTYTVAFSCNAGDDNPIQYDGTAIPLPTGQVGTTTLAAGENGTIDFVPAP</sequence>
<dbReference type="AlphaFoldDB" id="A0A2S3QV99"/>
<protein>
    <recommendedName>
        <fullName evidence="1">DUF4382 domain-containing protein</fullName>
    </recommendedName>
</protein>
<comment type="caution">
    <text evidence="2">The sequence shown here is derived from an EMBL/GenBank/DDBJ whole genome shotgun (WGS) entry which is preliminary data.</text>
</comment>
<accession>A0A2S3QV99</accession>
<dbReference type="Pfam" id="PF14321">
    <property type="entry name" value="DUF4382"/>
    <property type="match status" value="1"/>
</dbReference>
<feature type="domain" description="DUF4382" evidence="1">
    <location>
        <begin position="29"/>
        <end position="176"/>
    </location>
</feature>
<dbReference type="EMBL" id="PDGH01000146">
    <property type="protein sequence ID" value="POB41799.1"/>
    <property type="molecule type" value="Genomic_DNA"/>
</dbReference>
<dbReference type="RefSeq" id="WP_103201217.1">
    <property type="nucleotide sequence ID" value="NZ_JASMUA010000002.1"/>
</dbReference>
<evidence type="ECO:0000313" key="3">
    <source>
        <dbReference type="Proteomes" id="UP000237466"/>
    </source>
</evidence>
<gene>
    <name evidence="2" type="ORF">CRN52_22680</name>
</gene>
<dbReference type="InterPro" id="IPR025491">
    <property type="entry name" value="DUF4382"/>
</dbReference>
<evidence type="ECO:0000313" key="2">
    <source>
        <dbReference type="EMBL" id="POB41799.1"/>
    </source>
</evidence>
<dbReference type="PROSITE" id="PS51257">
    <property type="entry name" value="PROKAR_LIPOPROTEIN"/>
    <property type="match status" value="1"/>
</dbReference>
<evidence type="ECO:0000259" key="1">
    <source>
        <dbReference type="Pfam" id="PF14321"/>
    </source>
</evidence>
<organism evidence="2 3">
    <name type="scientific">Vibrio vulnificus</name>
    <dbReference type="NCBI Taxonomy" id="672"/>
    <lineage>
        <taxon>Bacteria</taxon>
        <taxon>Pseudomonadati</taxon>
        <taxon>Pseudomonadota</taxon>
        <taxon>Gammaproteobacteria</taxon>
        <taxon>Vibrionales</taxon>
        <taxon>Vibrionaceae</taxon>
        <taxon>Vibrio</taxon>
    </lineage>
</organism>
<reference evidence="2 3" key="1">
    <citation type="journal article" date="2018" name="Front. Microbiol.">
        <title>Phylogeny of Vibrio vulnificus from the Analysis of the Core-Genome: Implications for Intra-Species Taxonomy.</title>
        <authorList>
            <person name="Roig F.J."/>
            <person name="Gonzalez-Candelas F."/>
            <person name="Sanjuan E."/>
            <person name="Fouz B."/>
            <person name="Feil E.J."/>
            <person name="Llorens C."/>
            <person name="Baker-Austin C."/>
            <person name="Oliver J.D."/>
            <person name="Danin-Poleg Y."/>
            <person name="Gibas C.J."/>
            <person name="Kashi Y."/>
            <person name="Gulig P.A."/>
            <person name="Morrison S.S."/>
            <person name="Amaro C."/>
        </authorList>
    </citation>
    <scope>NUCLEOTIDE SEQUENCE [LARGE SCALE GENOMIC DNA]</scope>
    <source>
        <strain evidence="2 3">CECT4608</strain>
    </source>
</reference>
<dbReference type="Proteomes" id="UP000237466">
    <property type="component" value="Unassembled WGS sequence"/>
</dbReference>
<proteinExistence type="predicted"/>
<name>A0A2S3QV99_VIBVL</name>